<evidence type="ECO:0000313" key="9">
    <source>
        <dbReference type="EMBL" id="ARU50411.1"/>
    </source>
</evidence>
<evidence type="ECO:0000256" key="3">
    <source>
        <dbReference type="ARBA" id="ARBA00022475"/>
    </source>
</evidence>
<dbReference type="InterPro" id="IPR000515">
    <property type="entry name" value="MetI-like"/>
</dbReference>
<organism evidence="9 10">
    <name type="scientific">Cellulosimicrobium cellulans</name>
    <name type="common">Arthrobacter luteus</name>
    <dbReference type="NCBI Taxonomy" id="1710"/>
    <lineage>
        <taxon>Bacteria</taxon>
        <taxon>Bacillati</taxon>
        <taxon>Actinomycetota</taxon>
        <taxon>Actinomycetes</taxon>
        <taxon>Micrococcales</taxon>
        <taxon>Promicromonosporaceae</taxon>
        <taxon>Cellulosimicrobium</taxon>
    </lineage>
</organism>
<keyword evidence="6 7" id="KW-0472">Membrane</keyword>
<comment type="similarity">
    <text evidence="7">Belongs to the binding-protein-dependent transport system permease family.</text>
</comment>
<dbReference type="SUPFAM" id="SSF161098">
    <property type="entry name" value="MetI-like"/>
    <property type="match status" value="1"/>
</dbReference>
<feature type="transmembrane region" description="Helical" evidence="7">
    <location>
        <begin position="172"/>
        <end position="191"/>
    </location>
</feature>
<dbReference type="Proteomes" id="UP000196228">
    <property type="component" value="Chromosome"/>
</dbReference>
<dbReference type="Gene3D" id="1.10.3720.10">
    <property type="entry name" value="MetI-like"/>
    <property type="match status" value="1"/>
</dbReference>
<feature type="transmembrane region" description="Helical" evidence="7">
    <location>
        <begin position="272"/>
        <end position="291"/>
    </location>
</feature>
<sequence>MSAPTAPAPTRITAADKMRGAAAWFSRGVAPVAGPLATTAKYISLVVACAAAVVPILTIFFAAFKSREEYVTTGPLDLPRNWFNFSNFTRAFTDSDMLAGFVNTMIILVVALAGTILIGTMTAYAVDRFDFRGKKVVMAGFLLATLVPAVTTQVATFQIINGLGLFNTRWAAIVLFMGTDIIAIYIFLQFMRSIPRSLDEAAMLDGANRLTIYARIIFPLLKPAIATVVIIKGIAIYNEFYIPFLYMPSSKLGVISTTLFRFKGPTGSEWEVIAAGTILVIVPTLIAFLLLQRHIYNGLTAGATK</sequence>
<evidence type="ECO:0000313" key="10">
    <source>
        <dbReference type="Proteomes" id="UP000196228"/>
    </source>
</evidence>
<keyword evidence="4 7" id="KW-0812">Transmembrane</keyword>
<keyword evidence="5 7" id="KW-1133">Transmembrane helix</keyword>
<dbReference type="PROSITE" id="PS50928">
    <property type="entry name" value="ABC_TM1"/>
    <property type="match status" value="1"/>
</dbReference>
<gene>
    <name evidence="9" type="ORF">CBR64_01740</name>
</gene>
<feature type="transmembrane region" description="Helical" evidence="7">
    <location>
        <begin position="98"/>
        <end position="124"/>
    </location>
</feature>
<reference evidence="9 10" key="1">
    <citation type="submission" date="2017-05" db="EMBL/GenBank/DDBJ databases">
        <authorList>
            <person name="Song R."/>
            <person name="Chenine A.L."/>
            <person name="Ruprecht R.M."/>
        </authorList>
    </citation>
    <scope>NUCLEOTIDE SEQUENCE [LARGE SCALE GENOMIC DNA]</scope>
    <source>
        <strain evidence="9 10">PSBB019</strain>
    </source>
</reference>
<feature type="transmembrane region" description="Helical" evidence="7">
    <location>
        <begin position="42"/>
        <end position="64"/>
    </location>
</feature>
<name>A0A1Y0HQM3_CELCE</name>
<keyword evidence="3" id="KW-1003">Cell membrane</keyword>
<dbReference type="OrthoDB" id="3569827at2"/>
<evidence type="ECO:0000256" key="2">
    <source>
        <dbReference type="ARBA" id="ARBA00022448"/>
    </source>
</evidence>
<dbReference type="InterPro" id="IPR035906">
    <property type="entry name" value="MetI-like_sf"/>
</dbReference>
<dbReference type="Pfam" id="PF00528">
    <property type="entry name" value="BPD_transp_1"/>
    <property type="match status" value="1"/>
</dbReference>
<evidence type="ECO:0000256" key="6">
    <source>
        <dbReference type="ARBA" id="ARBA00023136"/>
    </source>
</evidence>
<dbReference type="EMBL" id="CP021383">
    <property type="protein sequence ID" value="ARU50411.1"/>
    <property type="molecule type" value="Genomic_DNA"/>
</dbReference>
<dbReference type="PANTHER" id="PTHR43744">
    <property type="entry name" value="ABC TRANSPORTER PERMEASE PROTEIN MG189-RELATED-RELATED"/>
    <property type="match status" value="1"/>
</dbReference>
<dbReference type="CDD" id="cd06261">
    <property type="entry name" value="TM_PBP2"/>
    <property type="match status" value="1"/>
</dbReference>
<evidence type="ECO:0000256" key="1">
    <source>
        <dbReference type="ARBA" id="ARBA00004651"/>
    </source>
</evidence>
<feature type="domain" description="ABC transmembrane type-1" evidence="8">
    <location>
        <begin position="101"/>
        <end position="291"/>
    </location>
</feature>
<dbReference type="GO" id="GO:0055085">
    <property type="term" value="P:transmembrane transport"/>
    <property type="evidence" value="ECO:0007669"/>
    <property type="project" value="InterPro"/>
</dbReference>
<comment type="subcellular location">
    <subcellularLocation>
        <location evidence="1 7">Cell membrane</location>
        <topology evidence="1 7">Multi-pass membrane protein</topology>
    </subcellularLocation>
</comment>
<protein>
    <submittedName>
        <fullName evidence="9">Sugar ABC transporter permease</fullName>
    </submittedName>
</protein>
<feature type="transmembrane region" description="Helical" evidence="7">
    <location>
        <begin position="136"/>
        <end position="160"/>
    </location>
</feature>
<dbReference type="PANTHER" id="PTHR43744:SF3">
    <property type="entry name" value="LACTOSE TRANSPORT SYSTEM PERMEASE PROTEIN LACG"/>
    <property type="match status" value="1"/>
</dbReference>
<evidence type="ECO:0000256" key="5">
    <source>
        <dbReference type="ARBA" id="ARBA00022989"/>
    </source>
</evidence>
<feature type="transmembrane region" description="Helical" evidence="7">
    <location>
        <begin position="212"/>
        <end position="237"/>
    </location>
</feature>
<evidence type="ECO:0000259" key="8">
    <source>
        <dbReference type="PROSITE" id="PS50928"/>
    </source>
</evidence>
<dbReference type="AlphaFoldDB" id="A0A1Y0HQM3"/>
<dbReference type="KEGG" id="cceu:CBR64_01740"/>
<proteinExistence type="inferred from homology"/>
<evidence type="ECO:0000256" key="7">
    <source>
        <dbReference type="RuleBase" id="RU363032"/>
    </source>
</evidence>
<evidence type="ECO:0000256" key="4">
    <source>
        <dbReference type="ARBA" id="ARBA00022692"/>
    </source>
</evidence>
<dbReference type="GO" id="GO:0005886">
    <property type="term" value="C:plasma membrane"/>
    <property type="evidence" value="ECO:0007669"/>
    <property type="project" value="UniProtKB-SubCell"/>
</dbReference>
<keyword evidence="2 7" id="KW-0813">Transport</keyword>
<accession>A0A1Y0HQM3</accession>